<keyword evidence="3" id="KW-0804">Transcription</keyword>
<dbReference type="InterPro" id="IPR028082">
    <property type="entry name" value="Peripla_BP_I"/>
</dbReference>
<dbReference type="Pfam" id="PF13377">
    <property type="entry name" value="Peripla_BP_3"/>
    <property type="match status" value="1"/>
</dbReference>
<dbReference type="EMBL" id="JARZFX010000002">
    <property type="protein sequence ID" value="MEC5423440.1"/>
    <property type="molecule type" value="Genomic_DNA"/>
</dbReference>
<evidence type="ECO:0000256" key="1">
    <source>
        <dbReference type="ARBA" id="ARBA00023015"/>
    </source>
</evidence>
<dbReference type="PROSITE" id="PS50932">
    <property type="entry name" value="HTH_LACI_2"/>
    <property type="match status" value="1"/>
</dbReference>
<organism evidence="6 7">
    <name type="scientific">Virgibacillus tibetensis</name>
    <dbReference type="NCBI Taxonomy" id="3042313"/>
    <lineage>
        <taxon>Bacteria</taxon>
        <taxon>Bacillati</taxon>
        <taxon>Bacillota</taxon>
        <taxon>Bacilli</taxon>
        <taxon>Bacillales</taxon>
        <taxon>Bacillaceae</taxon>
        <taxon>Virgibacillus</taxon>
    </lineage>
</organism>
<feature type="domain" description="HTH lacI-type" evidence="4">
    <location>
        <begin position="2"/>
        <end position="54"/>
    </location>
</feature>
<dbReference type="PROSITE" id="PS00356">
    <property type="entry name" value="HTH_LACI_1"/>
    <property type="match status" value="1"/>
</dbReference>
<gene>
    <name evidence="6" type="ORF">QGM71_08010</name>
</gene>
<dbReference type="InterPro" id="IPR010982">
    <property type="entry name" value="Lambda_DNA-bd_dom_sf"/>
</dbReference>
<proteinExistence type="predicted"/>
<protein>
    <submittedName>
        <fullName evidence="6">LacI family DNA-binding transcriptional regulator</fullName>
    </submittedName>
</protein>
<evidence type="ECO:0000256" key="2">
    <source>
        <dbReference type="ARBA" id="ARBA00023125"/>
    </source>
</evidence>
<dbReference type="Gene3D" id="1.10.260.40">
    <property type="entry name" value="lambda repressor-like DNA-binding domains"/>
    <property type="match status" value="1"/>
</dbReference>
<dbReference type="SMART" id="SM00354">
    <property type="entry name" value="HTH_LACI"/>
    <property type="match status" value="1"/>
</dbReference>
<dbReference type="Gene3D" id="3.40.50.2300">
    <property type="match status" value="2"/>
</dbReference>
<evidence type="ECO:0000256" key="3">
    <source>
        <dbReference type="ARBA" id="ARBA00023163"/>
    </source>
</evidence>
<keyword evidence="1" id="KW-0805">Transcription regulation</keyword>
<dbReference type="SUPFAM" id="SSF53822">
    <property type="entry name" value="Periplasmic binding protein-like I"/>
    <property type="match status" value="1"/>
</dbReference>
<dbReference type="PANTHER" id="PTHR30146:SF149">
    <property type="entry name" value="HTH-TYPE TRANSCRIPTIONAL REGULATOR EBGR"/>
    <property type="match status" value="1"/>
</dbReference>
<feature type="domain" description="BAH" evidence="5">
    <location>
        <begin position="18"/>
        <end position="151"/>
    </location>
</feature>
<dbReference type="GO" id="GO:0003677">
    <property type="term" value="F:DNA binding"/>
    <property type="evidence" value="ECO:0007669"/>
    <property type="project" value="UniProtKB-KW"/>
</dbReference>
<dbReference type="InterPro" id="IPR046335">
    <property type="entry name" value="LacI/GalR-like_sensor"/>
</dbReference>
<dbReference type="Proteomes" id="UP001335737">
    <property type="component" value="Unassembled WGS sequence"/>
</dbReference>
<reference evidence="6 7" key="1">
    <citation type="journal article" date="2024" name="Int. J. Syst. Evol. Microbiol.">
        <title>Virgibacillus tibetensis sp. nov., isolated from salt lake on the Tibetan Plateau of China.</title>
        <authorList>
            <person name="Phurbu D."/>
            <person name="Liu Z.-X."/>
            <person name="Wang R."/>
            <person name="Zheng Y.-Y."/>
            <person name="Liu H.-C."/>
            <person name="Zhou Y.-G."/>
            <person name="Yu Y.-J."/>
            <person name="Li A.-H."/>
        </authorList>
    </citation>
    <scope>NUCLEOTIDE SEQUENCE [LARGE SCALE GENOMIC DNA]</scope>
    <source>
        <strain evidence="6 7">C22-A2</strain>
    </source>
</reference>
<dbReference type="PROSITE" id="PS51038">
    <property type="entry name" value="BAH"/>
    <property type="match status" value="1"/>
</dbReference>
<evidence type="ECO:0000259" key="4">
    <source>
        <dbReference type="PROSITE" id="PS50932"/>
    </source>
</evidence>
<dbReference type="InterPro" id="IPR000843">
    <property type="entry name" value="HTH_LacI"/>
</dbReference>
<evidence type="ECO:0000313" key="7">
    <source>
        <dbReference type="Proteomes" id="UP001335737"/>
    </source>
</evidence>
<accession>A0ABU6KE43</accession>
<evidence type="ECO:0000313" key="6">
    <source>
        <dbReference type="EMBL" id="MEC5423440.1"/>
    </source>
</evidence>
<dbReference type="InterPro" id="IPR001025">
    <property type="entry name" value="BAH_dom"/>
</dbReference>
<dbReference type="RefSeq" id="WP_327606989.1">
    <property type="nucleotide sequence ID" value="NZ_JARZFX010000002.1"/>
</dbReference>
<dbReference type="PRINTS" id="PR00036">
    <property type="entry name" value="HTHLACI"/>
</dbReference>
<dbReference type="SUPFAM" id="SSF47413">
    <property type="entry name" value="lambda repressor-like DNA-binding domains"/>
    <property type="match status" value="1"/>
</dbReference>
<dbReference type="Pfam" id="PF00356">
    <property type="entry name" value="LacI"/>
    <property type="match status" value="1"/>
</dbReference>
<comment type="caution">
    <text evidence="6">The sequence shown here is derived from an EMBL/GenBank/DDBJ whole genome shotgun (WGS) entry which is preliminary data.</text>
</comment>
<sequence>MATIKDIALKAGVSPATVSRVLNYDVTLSVADKTKKKIFEAAEELSYRKRSTNKYVGQRFAIVHWYTEKEELSDLYYLSIRLGIEQRCKELDMNAEIYFFDNIHEIPAEEIEGIIAVGKFSNSQVEALTKINSKVVFVDYSPDGDKFDSVVIDFERATHKIIDYFIDTAHKEIGFIGGREILKGEKEPLVDLREKTFQSYMEEKGLFDNRFVYIGSFSVDEGYNLMKQAIEELGDELPTAFFMSSDVMAIGSLRALHEAKVAVPERVSIIGINDMSVSKYVYPSLSTIKVYTEIMGETAVDTLVERLEGRKIAKRVVIATKLVIRKSVRS</sequence>
<evidence type="ECO:0000259" key="5">
    <source>
        <dbReference type="PROSITE" id="PS51038"/>
    </source>
</evidence>
<dbReference type="PANTHER" id="PTHR30146">
    <property type="entry name" value="LACI-RELATED TRANSCRIPTIONAL REPRESSOR"/>
    <property type="match status" value="1"/>
</dbReference>
<keyword evidence="7" id="KW-1185">Reference proteome</keyword>
<name>A0ABU6KE43_9BACI</name>
<keyword evidence="2 6" id="KW-0238">DNA-binding</keyword>
<dbReference type="CDD" id="cd01392">
    <property type="entry name" value="HTH_LacI"/>
    <property type="match status" value="1"/>
</dbReference>
<dbReference type="CDD" id="cd01544">
    <property type="entry name" value="PBP1_GalR"/>
    <property type="match status" value="1"/>
</dbReference>